<dbReference type="AlphaFoldDB" id="A0BM23"/>
<proteinExistence type="predicted"/>
<dbReference type="GeneID" id="5012772"/>
<evidence type="ECO:0000313" key="1">
    <source>
        <dbReference type="EMBL" id="CAK59590.1"/>
    </source>
</evidence>
<protein>
    <submittedName>
        <fullName evidence="1">Uncharacterized protein</fullName>
    </submittedName>
</protein>
<gene>
    <name evidence="1" type="ORF">GSPATT00030224001</name>
</gene>
<sequence length="610" mass="73053">MNQFESNQTGGSSDSSSNKLKEQKILMTLSFLTLKNIVFPKILNHLFFSEQKGRIKIRKTDQLLKLLTKTYNVDLIEKFSIEMPEYTELELIIKILQLCLENLGSLTEEILSSKAFYAFYYKLYDYQKKKQSNNTYNNIIFEYVQQIIQQTPNIQVITEDFRYFIYFKAQMIAIMQALRLGIPLTSLLLCTKFYMNRDTQQFFIEFLITDEVQLSNFNYLMNIDQLINQNNLSLSDMNYYIEKIFPRYEDELIETNFNIFQKNLDLILEQKQYLMIDLQHLVESKKFIELYSVLAKYRHQVDQAEIFYKGLSQIIQYCQKTEKSILDFSPVNIPSVIKKNFFRTHEKKELIQQQQIESLLIFNKIMTEMIKFRFPFPIIITYLDLNIDNISISISKELIIQCQQDKVFNLFLALVHYNFQTLAKSQTYSKAFYHSQMAKQEMQIKEIIFKMLEIIREFQNLLKNDLEKILNEEDTKYKIHNFINQFQKTKIDQNSIDQKIASTLLELIQFDQSKVVDMNNEIQLKQQLQSIIQEIEYKTTKQPYQERRLGRPPGFYQHQQYVQKRVRQKAQYQQRLIQQPMCQYQISKVKKINKLTSEQQLMEELESILV</sequence>
<accession>A0BM23</accession>
<dbReference type="KEGG" id="ptm:GSPATT00030224001"/>
<reference evidence="1 2" key="1">
    <citation type="journal article" date="2006" name="Nature">
        <title>Global trends of whole-genome duplications revealed by the ciliate Paramecium tetraurelia.</title>
        <authorList>
            <consortium name="Genoscope"/>
            <person name="Aury J.-M."/>
            <person name="Jaillon O."/>
            <person name="Duret L."/>
            <person name="Noel B."/>
            <person name="Jubin C."/>
            <person name="Porcel B.M."/>
            <person name="Segurens B."/>
            <person name="Daubin V."/>
            <person name="Anthouard V."/>
            <person name="Aiach N."/>
            <person name="Arnaiz O."/>
            <person name="Billaut A."/>
            <person name="Beisson J."/>
            <person name="Blanc I."/>
            <person name="Bouhouche K."/>
            <person name="Camara F."/>
            <person name="Duharcourt S."/>
            <person name="Guigo R."/>
            <person name="Gogendeau D."/>
            <person name="Katinka M."/>
            <person name="Keller A.-M."/>
            <person name="Kissmehl R."/>
            <person name="Klotz C."/>
            <person name="Koll F."/>
            <person name="Le Moue A."/>
            <person name="Lepere C."/>
            <person name="Malinsky S."/>
            <person name="Nowacki M."/>
            <person name="Nowak J.K."/>
            <person name="Plattner H."/>
            <person name="Poulain J."/>
            <person name="Ruiz F."/>
            <person name="Serrano V."/>
            <person name="Zagulski M."/>
            <person name="Dessen P."/>
            <person name="Betermier M."/>
            <person name="Weissenbach J."/>
            <person name="Scarpelli C."/>
            <person name="Schachter V."/>
            <person name="Sperling L."/>
            <person name="Meyer E."/>
            <person name="Cohen J."/>
            <person name="Wincker P."/>
        </authorList>
    </citation>
    <scope>NUCLEOTIDE SEQUENCE [LARGE SCALE GENOMIC DNA]</scope>
    <source>
        <strain evidence="1 2">Stock d4-2</strain>
    </source>
</reference>
<dbReference type="InParanoid" id="A0BM23"/>
<dbReference type="EMBL" id="CT868003">
    <property type="protein sequence ID" value="CAK59590.1"/>
    <property type="molecule type" value="Genomic_DNA"/>
</dbReference>
<dbReference type="HOGENOM" id="CLU_455259_0_0_1"/>
<organism evidence="1 2">
    <name type="scientific">Paramecium tetraurelia</name>
    <dbReference type="NCBI Taxonomy" id="5888"/>
    <lineage>
        <taxon>Eukaryota</taxon>
        <taxon>Sar</taxon>
        <taxon>Alveolata</taxon>
        <taxon>Ciliophora</taxon>
        <taxon>Intramacronucleata</taxon>
        <taxon>Oligohymenophorea</taxon>
        <taxon>Peniculida</taxon>
        <taxon>Parameciidae</taxon>
        <taxon>Paramecium</taxon>
    </lineage>
</organism>
<dbReference type="OMA" id="FNYLMNI"/>
<dbReference type="RefSeq" id="XP_001426988.1">
    <property type="nucleotide sequence ID" value="XM_001426951.1"/>
</dbReference>
<name>A0BM23_PARTE</name>
<keyword evidence="2" id="KW-1185">Reference proteome</keyword>
<evidence type="ECO:0000313" key="2">
    <source>
        <dbReference type="Proteomes" id="UP000000600"/>
    </source>
</evidence>
<dbReference type="OrthoDB" id="308451at2759"/>
<dbReference type="Proteomes" id="UP000000600">
    <property type="component" value="Unassembled WGS sequence"/>
</dbReference>